<gene>
    <name evidence="1" type="ORF">EYF80_005549</name>
</gene>
<dbReference type="OrthoDB" id="10476776at2759"/>
<organism evidence="1 2">
    <name type="scientific">Liparis tanakae</name>
    <name type="common">Tanaka's snailfish</name>
    <dbReference type="NCBI Taxonomy" id="230148"/>
    <lineage>
        <taxon>Eukaryota</taxon>
        <taxon>Metazoa</taxon>
        <taxon>Chordata</taxon>
        <taxon>Craniata</taxon>
        <taxon>Vertebrata</taxon>
        <taxon>Euteleostomi</taxon>
        <taxon>Actinopterygii</taxon>
        <taxon>Neopterygii</taxon>
        <taxon>Teleostei</taxon>
        <taxon>Neoteleostei</taxon>
        <taxon>Acanthomorphata</taxon>
        <taxon>Eupercaria</taxon>
        <taxon>Perciformes</taxon>
        <taxon>Cottioidei</taxon>
        <taxon>Cottales</taxon>
        <taxon>Liparidae</taxon>
        <taxon>Liparis</taxon>
    </lineage>
</organism>
<accession>A0A4Z2J433</accession>
<evidence type="ECO:0000313" key="1">
    <source>
        <dbReference type="EMBL" id="TNN84222.1"/>
    </source>
</evidence>
<sequence>MASLSCCWNESLEELTATLFRGMEPYCRAESSADPSPFSCPVCICMSIPEPPRSTPPDGLRGLKAKGWMPRLSPLKRMFPESATAGSRGKLDVPDLLDDHPIVQRPCLLTWVKESPIVLGRGYFLRILYLSTAPKGLPRAFSASVYRALYHRSCRKVWLDGLKLWFSKIL</sequence>
<name>A0A4Z2J433_9TELE</name>
<dbReference type="AlphaFoldDB" id="A0A4Z2J433"/>
<proteinExistence type="predicted"/>
<evidence type="ECO:0000313" key="2">
    <source>
        <dbReference type="Proteomes" id="UP000314294"/>
    </source>
</evidence>
<dbReference type="Proteomes" id="UP000314294">
    <property type="component" value="Unassembled WGS sequence"/>
</dbReference>
<dbReference type="EMBL" id="SRLO01000028">
    <property type="protein sequence ID" value="TNN84222.1"/>
    <property type="molecule type" value="Genomic_DNA"/>
</dbReference>
<reference evidence="1 2" key="1">
    <citation type="submission" date="2019-03" db="EMBL/GenBank/DDBJ databases">
        <title>First draft genome of Liparis tanakae, snailfish: a comprehensive survey of snailfish specific genes.</title>
        <authorList>
            <person name="Kim W."/>
            <person name="Song I."/>
            <person name="Jeong J.-H."/>
            <person name="Kim D."/>
            <person name="Kim S."/>
            <person name="Ryu S."/>
            <person name="Song J.Y."/>
            <person name="Lee S.K."/>
        </authorList>
    </citation>
    <scope>NUCLEOTIDE SEQUENCE [LARGE SCALE GENOMIC DNA]</scope>
    <source>
        <tissue evidence="1">Muscle</tissue>
    </source>
</reference>
<comment type="caution">
    <text evidence="1">The sequence shown here is derived from an EMBL/GenBank/DDBJ whole genome shotgun (WGS) entry which is preliminary data.</text>
</comment>
<keyword evidence="2" id="KW-1185">Reference proteome</keyword>
<protein>
    <submittedName>
        <fullName evidence="1">Uncharacterized protein</fullName>
    </submittedName>
</protein>